<evidence type="ECO:0000313" key="3">
    <source>
        <dbReference type="Proteomes" id="UP000247702"/>
    </source>
</evidence>
<sequence length="128" mass="14711">MIESMDATLPMPLPSQLDKWTSLDVFKYFKSKAIALSILDKELNIFIEERITGKHLIEITIRILKLAGFTIGSSMNIIGEIKRLKIDYYTALSNRMNVPEPTTDITEIDYMKKILEVVEDIFDHISCN</sequence>
<name>A0A2Z6S0L1_9GLOM</name>
<dbReference type="Gene3D" id="1.10.150.50">
    <property type="entry name" value="Transcription Factor, Ets-1"/>
    <property type="match status" value="1"/>
</dbReference>
<dbReference type="EMBL" id="BEXD01003822">
    <property type="protein sequence ID" value="GBC02312.1"/>
    <property type="molecule type" value="Genomic_DNA"/>
</dbReference>
<proteinExistence type="predicted"/>
<dbReference type="Proteomes" id="UP000615446">
    <property type="component" value="Unassembled WGS sequence"/>
</dbReference>
<gene>
    <name evidence="2" type="ORF">RCL2_000223800</name>
    <name evidence="1" type="ORF">RclHR1_04560011</name>
</gene>
<reference evidence="2" key="2">
    <citation type="submission" date="2019-10" db="EMBL/GenBank/DDBJ databases">
        <title>Conservation and host-specific expression of non-tandemly repeated heterogenous ribosome RNA gene in arbuscular mycorrhizal fungi.</title>
        <authorList>
            <person name="Maeda T."/>
            <person name="Kobayashi Y."/>
            <person name="Nakagawa T."/>
            <person name="Ezawa T."/>
            <person name="Yamaguchi K."/>
            <person name="Bino T."/>
            <person name="Nishimoto Y."/>
            <person name="Shigenobu S."/>
            <person name="Kawaguchi M."/>
        </authorList>
    </citation>
    <scope>NUCLEOTIDE SEQUENCE</scope>
    <source>
        <strain evidence="2">HR1</strain>
    </source>
</reference>
<keyword evidence="3" id="KW-1185">Reference proteome</keyword>
<dbReference type="AlphaFoldDB" id="A0A2Z6S0L1"/>
<evidence type="ECO:0008006" key="4">
    <source>
        <dbReference type="Google" id="ProtNLM"/>
    </source>
</evidence>
<dbReference type="SUPFAM" id="SSF47769">
    <property type="entry name" value="SAM/Pointed domain"/>
    <property type="match status" value="1"/>
</dbReference>
<accession>A0A2Z6S0L1</accession>
<organism evidence="1 3">
    <name type="scientific">Rhizophagus clarus</name>
    <dbReference type="NCBI Taxonomy" id="94130"/>
    <lineage>
        <taxon>Eukaryota</taxon>
        <taxon>Fungi</taxon>
        <taxon>Fungi incertae sedis</taxon>
        <taxon>Mucoromycota</taxon>
        <taxon>Glomeromycotina</taxon>
        <taxon>Glomeromycetes</taxon>
        <taxon>Glomerales</taxon>
        <taxon>Glomeraceae</taxon>
        <taxon>Rhizophagus</taxon>
    </lineage>
</organism>
<dbReference type="Proteomes" id="UP000247702">
    <property type="component" value="Unassembled WGS sequence"/>
</dbReference>
<evidence type="ECO:0000313" key="2">
    <source>
        <dbReference type="EMBL" id="GES74771.1"/>
    </source>
</evidence>
<protein>
    <recommendedName>
        <fullName evidence="4">SAM domain-containing protein</fullName>
    </recommendedName>
</protein>
<comment type="caution">
    <text evidence="1">The sequence shown here is derived from an EMBL/GenBank/DDBJ whole genome shotgun (WGS) entry which is preliminary data.</text>
</comment>
<evidence type="ECO:0000313" key="1">
    <source>
        <dbReference type="EMBL" id="GBC02312.1"/>
    </source>
</evidence>
<dbReference type="InterPro" id="IPR013761">
    <property type="entry name" value="SAM/pointed_sf"/>
</dbReference>
<reference evidence="1 3" key="1">
    <citation type="submission" date="2017-11" db="EMBL/GenBank/DDBJ databases">
        <title>The genome of Rhizophagus clarus HR1 reveals common genetic basis of auxotrophy among arbuscular mycorrhizal fungi.</title>
        <authorList>
            <person name="Kobayashi Y."/>
        </authorList>
    </citation>
    <scope>NUCLEOTIDE SEQUENCE [LARGE SCALE GENOMIC DNA]</scope>
    <source>
        <strain evidence="1 3">HR1</strain>
    </source>
</reference>
<dbReference type="EMBL" id="BLAL01000012">
    <property type="protein sequence ID" value="GES74771.1"/>
    <property type="molecule type" value="Genomic_DNA"/>
</dbReference>
<dbReference type="OrthoDB" id="2326803at2759"/>